<dbReference type="Proteomes" id="UP001595692">
    <property type="component" value="Unassembled WGS sequence"/>
</dbReference>
<organism evidence="8 9">
    <name type="scientific">Pseudaeromonas sharmana</name>
    <dbReference type="NCBI Taxonomy" id="328412"/>
    <lineage>
        <taxon>Bacteria</taxon>
        <taxon>Pseudomonadati</taxon>
        <taxon>Pseudomonadota</taxon>
        <taxon>Gammaproteobacteria</taxon>
        <taxon>Aeromonadales</taxon>
        <taxon>Aeromonadaceae</taxon>
        <taxon>Pseudaeromonas</taxon>
    </lineage>
</organism>
<evidence type="ECO:0000256" key="4">
    <source>
        <dbReference type="HAMAP-Rule" id="MF_02071"/>
    </source>
</evidence>
<dbReference type="Gene3D" id="3.30.70.1070">
    <property type="entry name" value="Sporulation related repeat"/>
    <property type="match status" value="1"/>
</dbReference>
<dbReference type="CDD" id="cd22268">
    <property type="entry name" value="DPBB_RlpA-like"/>
    <property type="match status" value="1"/>
</dbReference>
<name>A0ABV8CJ29_9GAMM</name>
<dbReference type="InterPro" id="IPR009009">
    <property type="entry name" value="RlpA-like_DPBB"/>
</dbReference>
<comment type="function">
    <text evidence="4">Lytic transglycosylase with a strong preference for naked glycan strands that lack stem peptides.</text>
</comment>
<dbReference type="EMBL" id="JBHSAF010000001">
    <property type="protein sequence ID" value="MFC3912053.1"/>
    <property type="molecule type" value="Genomic_DNA"/>
</dbReference>
<keyword evidence="4" id="KW-0564">Palmitate</keyword>
<keyword evidence="4" id="KW-0472">Membrane</keyword>
<evidence type="ECO:0000313" key="9">
    <source>
        <dbReference type="Proteomes" id="UP001595692"/>
    </source>
</evidence>
<dbReference type="PANTHER" id="PTHR34183">
    <property type="entry name" value="ENDOLYTIC PEPTIDOGLYCAN TRANSGLYCOSYLASE RLPA"/>
    <property type="match status" value="1"/>
</dbReference>
<evidence type="ECO:0000256" key="6">
    <source>
        <dbReference type="SAM" id="SignalP"/>
    </source>
</evidence>
<sequence>MQIRVLCILLLLTACSQTAPIHNTQAPATPPANESAVGGVTPRFEPPSRIGNKDYQVFGQDYKVWNGIEHYVEEGTASWYGPGFHGLYTSNGELYDQESISAAHKNLPLPSYLKVTNLDNGQAIVVRVNDRGPFHGDRILDLSHGAASRLGIVKPGTARVRLELVKVPRPANADEIIARHEARTIQLMATNSASKAEAAASDLRKEYGDAVRIVSANTLFRLQVGPLDKASAEAALRRLRSSGYQQAFFIN</sequence>
<evidence type="ECO:0000256" key="5">
    <source>
        <dbReference type="RuleBase" id="RU003495"/>
    </source>
</evidence>
<keyword evidence="2 4" id="KW-0456">Lyase</keyword>
<comment type="subcellular location">
    <subcellularLocation>
        <location evidence="4">Cell membrane</location>
        <topology evidence="4">Lipid-anchor</topology>
    </subcellularLocation>
</comment>
<evidence type="ECO:0000256" key="2">
    <source>
        <dbReference type="ARBA" id="ARBA00023239"/>
    </source>
</evidence>
<dbReference type="InterPro" id="IPR034718">
    <property type="entry name" value="RlpA"/>
</dbReference>
<evidence type="ECO:0000256" key="3">
    <source>
        <dbReference type="ARBA" id="ARBA00023316"/>
    </source>
</evidence>
<dbReference type="HAMAP" id="MF_02071">
    <property type="entry name" value="RlpA"/>
    <property type="match status" value="1"/>
</dbReference>
<dbReference type="Pfam" id="PF03330">
    <property type="entry name" value="DPBB_1"/>
    <property type="match status" value="1"/>
</dbReference>
<dbReference type="PANTHER" id="PTHR34183:SF1">
    <property type="entry name" value="ENDOLYTIC PEPTIDOGLYCAN TRANSGLYCOSYLASE RLPA"/>
    <property type="match status" value="1"/>
</dbReference>
<gene>
    <name evidence="4" type="primary">rlpA</name>
    <name evidence="8" type="ORF">ACFOSS_01040</name>
</gene>
<evidence type="ECO:0000256" key="1">
    <source>
        <dbReference type="ARBA" id="ARBA00022729"/>
    </source>
</evidence>
<dbReference type="SUPFAM" id="SSF110997">
    <property type="entry name" value="Sporulation related repeat"/>
    <property type="match status" value="1"/>
</dbReference>
<feature type="domain" description="SPOR" evidence="7">
    <location>
        <begin position="177"/>
        <end position="251"/>
    </location>
</feature>
<dbReference type="InterPro" id="IPR036908">
    <property type="entry name" value="RlpA-like_sf"/>
</dbReference>
<dbReference type="RefSeq" id="WP_377150017.1">
    <property type="nucleotide sequence ID" value="NZ_JBHSAF010000001.1"/>
</dbReference>
<dbReference type="Gene3D" id="2.40.40.10">
    <property type="entry name" value="RlpA-like domain"/>
    <property type="match status" value="1"/>
</dbReference>
<dbReference type="InterPro" id="IPR036680">
    <property type="entry name" value="SPOR-like_sf"/>
</dbReference>
<comment type="similarity">
    <text evidence="4 5">Belongs to the RlpA family.</text>
</comment>
<dbReference type="SUPFAM" id="SSF50685">
    <property type="entry name" value="Barwin-like endoglucanases"/>
    <property type="match status" value="1"/>
</dbReference>
<dbReference type="PROSITE" id="PS51257">
    <property type="entry name" value="PROKAR_LIPOPROTEIN"/>
    <property type="match status" value="1"/>
</dbReference>
<keyword evidence="1 6" id="KW-0732">Signal</keyword>
<dbReference type="InterPro" id="IPR012997">
    <property type="entry name" value="RplA"/>
</dbReference>
<evidence type="ECO:0000259" key="7">
    <source>
        <dbReference type="PROSITE" id="PS51724"/>
    </source>
</evidence>
<protein>
    <recommendedName>
        <fullName evidence="4">Endolytic peptidoglycan transglycosylase RlpA</fullName>
        <ecNumber evidence="4">4.2.2.-</ecNumber>
    </recommendedName>
</protein>
<keyword evidence="4" id="KW-0449">Lipoprotein</keyword>
<dbReference type="EC" id="4.2.2.-" evidence="4"/>
<feature type="chain" id="PRO_5045613111" description="Endolytic peptidoglycan transglycosylase RlpA" evidence="6">
    <location>
        <begin position="20"/>
        <end position="251"/>
    </location>
</feature>
<dbReference type="Pfam" id="PF05036">
    <property type="entry name" value="SPOR"/>
    <property type="match status" value="1"/>
</dbReference>
<feature type="signal peptide" evidence="6">
    <location>
        <begin position="1"/>
        <end position="19"/>
    </location>
</feature>
<keyword evidence="9" id="KW-1185">Reference proteome</keyword>
<dbReference type="PROSITE" id="PS51724">
    <property type="entry name" value="SPOR"/>
    <property type="match status" value="1"/>
</dbReference>
<comment type="caution">
    <text evidence="8">The sequence shown here is derived from an EMBL/GenBank/DDBJ whole genome shotgun (WGS) entry which is preliminary data.</text>
</comment>
<dbReference type="InterPro" id="IPR007730">
    <property type="entry name" value="SPOR-like_dom"/>
</dbReference>
<reference evidence="9" key="1">
    <citation type="journal article" date="2019" name="Int. J. Syst. Evol. Microbiol.">
        <title>The Global Catalogue of Microorganisms (GCM) 10K type strain sequencing project: providing services to taxonomists for standard genome sequencing and annotation.</title>
        <authorList>
            <consortium name="The Broad Institute Genomics Platform"/>
            <consortium name="The Broad Institute Genome Sequencing Center for Infectious Disease"/>
            <person name="Wu L."/>
            <person name="Ma J."/>
        </authorList>
    </citation>
    <scope>NUCLEOTIDE SEQUENCE [LARGE SCALE GENOMIC DNA]</scope>
    <source>
        <strain evidence="9">CCUG 54939</strain>
    </source>
</reference>
<proteinExistence type="inferred from homology"/>
<keyword evidence="3 4" id="KW-0961">Cell wall biogenesis/degradation</keyword>
<evidence type="ECO:0000313" key="8">
    <source>
        <dbReference type="EMBL" id="MFC3912053.1"/>
    </source>
</evidence>
<accession>A0ABV8CJ29</accession>
<dbReference type="NCBIfam" id="TIGR00413">
    <property type="entry name" value="rlpA"/>
    <property type="match status" value="1"/>
</dbReference>
<keyword evidence="4" id="KW-1003">Cell membrane</keyword>